<dbReference type="Gene3D" id="4.10.240.10">
    <property type="entry name" value="Zn(2)-C6 fungal-type DNA-binding domain"/>
    <property type="match status" value="1"/>
</dbReference>
<proteinExistence type="predicted"/>
<evidence type="ECO:0000256" key="4">
    <source>
        <dbReference type="ARBA" id="ARBA00023163"/>
    </source>
</evidence>
<dbReference type="EMBL" id="JAADYS010001070">
    <property type="protein sequence ID" value="KAF4465228.1"/>
    <property type="molecule type" value="Genomic_DNA"/>
</dbReference>
<reference evidence="8 9" key="1">
    <citation type="submission" date="2020-01" db="EMBL/GenBank/DDBJ databases">
        <title>Identification and distribution of gene clusters putatively required for synthesis of sphingolipid metabolism inhibitors in phylogenetically diverse species of the filamentous fungus Fusarium.</title>
        <authorList>
            <person name="Kim H.-S."/>
            <person name="Busman M."/>
            <person name="Brown D.W."/>
            <person name="Divon H."/>
            <person name="Uhlig S."/>
            <person name="Proctor R.H."/>
        </authorList>
    </citation>
    <scope>NUCLEOTIDE SEQUENCE [LARGE SCALE GENOMIC DNA]</scope>
    <source>
        <strain evidence="8 9">NRRL 20459</strain>
    </source>
</reference>
<dbReference type="GO" id="GO:0000981">
    <property type="term" value="F:DNA-binding transcription factor activity, RNA polymerase II-specific"/>
    <property type="evidence" value="ECO:0007669"/>
    <property type="project" value="InterPro"/>
</dbReference>
<evidence type="ECO:0000259" key="7">
    <source>
        <dbReference type="PROSITE" id="PS50048"/>
    </source>
</evidence>
<protein>
    <recommendedName>
        <fullName evidence="7">Zn(2)-C6 fungal-type domain-containing protein</fullName>
    </recommendedName>
</protein>
<comment type="caution">
    <text evidence="8">The sequence shown here is derived from an EMBL/GenBank/DDBJ whole genome shotgun (WGS) entry which is preliminary data.</text>
</comment>
<keyword evidence="9" id="KW-1185">Reference proteome</keyword>
<dbReference type="PANTHER" id="PTHR47338:SF7">
    <property type="entry name" value="ZN(II)2CYS6 TRANSCRIPTION FACTOR (EUROFUNG)"/>
    <property type="match status" value="1"/>
</dbReference>
<keyword evidence="3" id="KW-0805">Transcription regulation</keyword>
<feature type="region of interest" description="Disordered" evidence="6">
    <location>
        <begin position="553"/>
        <end position="593"/>
    </location>
</feature>
<gene>
    <name evidence="8" type="ORF">FALBO_7934</name>
</gene>
<comment type="subcellular location">
    <subcellularLocation>
        <location evidence="1">Nucleus</location>
    </subcellularLocation>
</comment>
<dbReference type="AlphaFoldDB" id="A0A8H4PC08"/>
<keyword evidence="5" id="KW-0539">Nucleus</keyword>
<organism evidence="8 9">
    <name type="scientific">Fusarium albosuccineum</name>
    <dbReference type="NCBI Taxonomy" id="1237068"/>
    <lineage>
        <taxon>Eukaryota</taxon>
        <taxon>Fungi</taxon>
        <taxon>Dikarya</taxon>
        <taxon>Ascomycota</taxon>
        <taxon>Pezizomycotina</taxon>
        <taxon>Sordariomycetes</taxon>
        <taxon>Hypocreomycetidae</taxon>
        <taxon>Hypocreales</taxon>
        <taxon>Nectriaceae</taxon>
        <taxon>Fusarium</taxon>
        <taxon>Fusarium decemcellulare species complex</taxon>
    </lineage>
</organism>
<dbReference type="GO" id="GO:0008270">
    <property type="term" value="F:zinc ion binding"/>
    <property type="evidence" value="ECO:0007669"/>
    <property type="project" value="InterPro"/>
</dbReference>
<dbReference type="InterPro" id="IPR036864">
    <property type="entry name" value="Zn2-C6_fun-type_DNA-bd_sf"/>
</dbReference>
<dbReference type="SUPFAM" id="SSF57701">
    <property type="entry name" value="Zn2/Cys6 DNA-binding domain"/>
    <property type="match status" value="1"/>
</dbReference>
<dbReference type="Proteomes" id="UP000554235">
    <property type="component" value="Unassembled WGS sequence"/>
</dbReference>
<dbReference type="GO" id="GO:0006351">
    <property type="term" value="P:DNA-templated transcription"/>
    <property type="evidence" value="ECO:0007669"/>
    <property type="project" value="InterPro"/>
</dbReference>
<feature type="domain" description="Zn(2)-C6 fungal-type" evidence="7">
    <location>
        <begin position="65"/>
        <end position="95"/>
    </location>
</feature>
<dbReference type="SMART" id="SM00066">
    <property type="entry name" value="GAL4"/>
    <property type="match status" value="1"/>
</dbReference>
<dbReference type="InterPro" id="IPR050815">
    <property type="entry name" value="TF_fung"/>
</dbReference>
<dbReference type="CDD" id="cd00067">
    <property type="entry name" value="GAL4"/>
    <property type="match status" value="1"/>
</dbReference>
<dbReference type="GO" id="GO:0003677">
    <property type="term" value="F:DNA binding"/>
    <property type="evidence" value="ECO:0007669"/>
    <property type="project" value="InterPro"/>
</dbReference>
<feature type="region of interest" description="Disordered" evidence="6">
    <location>
        <begin position="1"/>
        <end position="20"/>
    </location>
</feature>
<dbReference type="Pfam" id="PF04082">
    <property type="entry name" value="Fungal_trans"/>
    <property type="match status" value="1"/>
</dbReference>
<keyword evidence="2" id="KW-0479">Metal-binding</keyword>
<dbReference type="PROSITE" id="PS50048">
    <property type="entry name" value="ZN2_CY6_FUNGAL_2"/>
    <property type="match status" value="1"/>
</dbReference>
<dbReference type="SMART" id="SM00906">
    <property type="entry name" value="Fungal_trans"/>
    <property type="match status" value="1"/>
</dbReference>
<evidence type="ECO:0000256" key="3">
    <source>
        <dbReference type="ARBA" id="ARBA00023015"/>
    </source>
</evidence>
<feature type="compositionally biased region" description="Polar residues" evidence="6">
    <location>
        <begin position="1"/>
        <end position="11"/>
    </location>
</feature>
<evidence type="ECO:0000256" key="6">
    <source>
        <dbReference type="SAM" id="MobiDB-lite"/>
    </source>
</evidence>
<evidence type="ECO:0000313" key="8">
    <source>
        <dbReference type="EMBL" id="KAF4465228.1"/>
    </source>
</evidence>
<dbReference type="OrthoDB" id="2563500at2759"/>
<evidence type="ECO:0000256" key="5">
    <source>
        <dbReference type="ARBA" id="ARBA00023242"/>
    </source>
</evidence>
<feature type="compositionally biased region" description="Polar residues" evidence="6">
    <location>
        <begin position="553"/>
        <end position="590"/>
    </location>
</feature>
<dbReference type="PANTHER" id="PTHR47338">
    <property type="entry name" value="ZN(II)2CYS6 TRANSCRIPTION FACTOR (EUROFUNG)-RELATED"/>
    <property type="match status" value="1"/>
</dbReference>
<evidence type="ECO:0000256" key="2">
    <source>
        <dbReference type="ARBA" id="ARBA00022723"/>
    </source>
</evidence>
<dbReference type="InterPro" id="IPR001138">
    <property type="entry name" value="Zn2Cys6_DnaBD"/>
</dbReference>
<evidence type="ECO:0000313" key="9">
    <source>
        <dbReference type="Proteomes" id="UP000554235"/>
    </source>
</evidence>
<accession>A0A8H4PC08</accession>
<dbReference type="Pfam" id="PF00172">
    <property type="entry name" value="Zn_clus"/>
    <property type="match status" value="1"/>
</dbReference>
<keyword evidence="4" id="KW-0804">Transcription</keyword>
<name>A0A8H4PC08_9HYPO</name>
<dbReference type="CDD" id="cd12148">
    <property type="entry name" value="fungal_TF_MHR"/>
    <property type="match status" value="1"/>
</dbReference>
<dbReference type="PROSITE" id="PS00463">
    <property type="entry name" value="ZN2_CY6_FUNGAL_1"/>
    <property type="match status" value="1"/>
</dbReference>
<sequence>MSAPQHSTSTDTQEDKPGDGVLCVRLGVTCLGYEPDHGSMSRSEMLKSTEDIFKAAGVDKRRIGSCGECRSSKSRCTRTRPTCQRCRARGLNCVYRANAADKEDSSVSPSSQRGPDETGAGLNHGLFSDVIPEDPALLTCLINTYFDRFHHLRCLAFIHKPSFMHSMARASVIQDYSEPLLYAMCALSARTDQHSLVFMLCGCVFRAMRLLGLDNPPRNSQTGGQLSGNLEEEINHRIVWASYTIDVLLSSGVDKNSSWREDIPQVPLPCSDKDFLLQTPSPRRFLSNVDSGDTTTLVKDLDLLPLITILVLLRGKVLRLIRTVPPTDTNIWDSASAFMLLIKELDTFYENIPGRFQMTELNTYIHKDQHTIGALFYLHFMYNAAIFDLTRISLAGFSFPLAAAFQSSPPEIRSQCQERCRFHATTVSGLVRQGFNHGRVAFDDNFCADAALESSKVQIIHSATVANDMQSVERTRQNLRTTLKLFDLLYTSSDGQNTYVRTLLPLCILFGFRDIAEEWRDSQTPHRMSPEVTGPAEAHHLVNFAPFRRAQTEIQARQSASPKTISSSGISASQQTRRLNDQRPNINSVDTILPPTPEFEPQGQPMPVMMQNVIHDQMDMSDLEMVHPSMEDYIRTAGEMSDYLTWNMSELPDLPLWTDLGSQDPST</sequence>
<evidence type="ECO:0000256" key="1">
    <source>
        <dbReference type="ARBA" id="ARBA00004123"/>
    </source>
</evidence>
<dbReference type="InterPro" id="IPR007219">
    <property type="entry name" value="XnlR_reg_dom"/>
</dbReference>
<dbReference type="GO" id="GO:0005634">
    <property type="term" value="C:nucleus"/>
    <property type="evidence" value="ECO:0007669"/>
    <property type="project" value="UniProtKB-SubCell"/>
</dbReference>